<reference evidence="1" key="1">
    <citation type="submission" date="2018-11" db="EMBL/GenBank/DDBJ databases">
        <authorList>
            <consortium name="Genoscope - CEA"/>
            <person name="William W."/>
        </authorList>
    </citation>
    <scope>NUCLEOTIDE SEQUENCE</scope>
</reference>
<sequence length="61" mass="7594">MLYRACIYWTWMERNGRLHRQIFRSTDSIVRLLDRQIKDRILSFRITNPSSFSRMMQQWLA</sequence>
<protein>
    <submittedName>
        <fullName evidence="1">Uncharacterized protein</fullName>
    </submittedName>
</protein>
<organism evidence="1">
    <name type="scientific">Brassica oleracea</name>
    <name type="common">Wild cabbage</name>
    <dbReference type="NCBI Taxonomy" id="3712"/>
    <lineage>
        <taxon>Eukaryota</taxon>
        <taxon>Viridiplantae</taxon>
        <taxon>Streptophyta</taxon>
        <taxon>Embryophyta</taxon>
        <taxon>Tracheophyta</taxon>
        <taxon>Spermatophyta</taxon>
        <taxon>Magnoliopsida</taxon>
        <taxon>eudicotyledons</taxon>
        <taxon>Gunneridae</taxon>
        <taxon>Pentapetalae</taxon>
        <taxon>rosids</taxon>
        <taxon>malvids</taxon>
        <taxon>Brassicales</taxon>
        <taxon>Brassicaceae</taxon>
        <taxon>Brassiceae</taxon>
        <taxon>Brassica</taxon>
    </lineage>
</organism>
<proteinExistence type="predicted"/>
<gene>
    <name evidence="1" type="ORF">BOLC3T19703H</name>
</gene>
<dbReference type="EMBL" id="LR031872">
    <property type="protein sequence ID" value="VDC97768.1"/>
    <property type="molecule type" value="Genomic_DNA"/>
</dbReference>
<evidence type="ECO:0000313" key="1">
    <source>
        <dbReference type="EMBL" id="VDC97768.1"/>
    </source>
</evidence>
<name>A0A3P6BPD7_BRAOL</name>
<dbReference type="AlphaFoldDB" id="A0A3P6BPD7"/>
<accession>A0A3P6BPD7</accession>